<dbReference type="CDD" id="cd00293">
    <property type="entry name" value="USP-like"/>
    <property type="match status" value="1"/>
</dbReference>
<evidence type="ECO:0000256" key="1">
    <source>
        <dbReference type="ARBA" id="ARBA00008791"/>
    </source>
</evidence>
<dbReference type="AlphaFoldDB" id="A0A4R7AZJ5"/>
<keyword evidence="4" id="KW-1185">Reference proteome</keyword>
<protein>
    <submittedName>
        <fullName evidence="3">Nucleotide-binding universal stress UspA family protein</fullName>
    </submittedName>
</protein>
<dbReference type="InterPro" id="IPR006016">
    <property type="entry name" value="UspA"/>
</dbReference>
<dbReference type="Gene3D" id="3.40.50.620">
    <property type="entry name" value="HUPs"/>
    <property type="match status" value="1"/>
</dbReference>
<feature type="domain" description="UspA" evidence="2">
    <location>
        <begin position="1"/>
        <end position="144"/>
    </location>
</feature>
<organism evidence="3 4">
    <name type="scientific">Paludibacterium purpuratum</name>
    <dbReference type="NCBI Taxonomy" id="1144873"/>
    <lineage>
        <taxon>Bacteria</taxon>
        <taxon>Pseudomonadati</taxon>
        <taxon>Pseudomonadota</taxon>
        <taxon>Betaproteobacteria</taxon>
        <taxon>Neisseriales</taxon>
        <taxon>Chromobacteriaceae</taxon>
        <taxon>Paludibacterium</taxon>
    </lineage>
</organism>
<dbReference type="InterPro" id="IPR014729">
    <property type="entry name" value="Rossmann-like_a/b/a_fold"/>
</dbReference>
<evidence type="ECO:0000313" key="3">
    <source>
        <dbReference type="EMBL" id="TDR73861.1"/>
    </source>
</evidence>
<dbReference type="PRINTS" id="PR01438">
    <property type="entry name" value="UNVRSLSTRESS"/>
</dbReference>
<dbReference type="OrthoDB" id="8547832at2"/>
<dbReference type="EMBL" id="SNZP01000012">
    <property type="protein sequence ID" value="TDR73861.1"/>
    <property type="molecule type" value="Genomic_DNA"/>
</dbReference>
<dbReference type="Proteomes" id="UP000295611">
    <property type="component" value="Unassembled WGS sequence"/>
</dbReference>
<comment type="caution">
    <text evidence="3">The sequence shown here is derived from an EMBL/GenBank/DDBJ whole genome shotgun (WGS) entry which is preliminary data.</text>
</comment>
<reference evidence="3 4" key="1">
    <citation type="submission" date="2019-03" db="EMBL/GenBank/DDBJ databases">
        <title>Genomic Encyclopedia of Type Strains, Phase III (KMG-III): the genomes of soil and plant-associated and newly described type strains.</title>
        <authorList>
            <person name="Whitman W."/>
        </authorList>
    </citation>
    <scope>NUCLEOTIDE SEQUENCE [LARGE SCALE GENOMIC DNA]</scope>
    <source>
        <strain evidence="3 4">CECT 8976</strain>
    </source>
</reference>
<dbReference type="PANTHER" id="PTHR46268">
    <property type="entry name" value="STRESS RESPONSE PROTEIN NHAX"/>
    <property type="match status" value="1"/>
</dbReference>
<accession>A0A4R7AZJ5</accession>
<proteinExistence type="inferred from homology"/>
<sequence>MYQRIFVPVDNSEASFLALTEACKLAKVSGGQLRIVHVANMNQPGWGNTDFVPDTDMQQVADEQSEILLQAKQLAQSFDVESECKVIKNWVDKIPLALAEDAKAWQADLIVMNTHGWSGLKRLLLGSVAEGLLRAVTIPTLLIRATDDR</sequence>
<dbReference type="InterPro" id="IPR006015">
    <property type="entry name" value="Universal_stress_UspA"/>
</dbReference>
<dbReference type="Pfam" id="PF00582">
    <property type="entry name" value="Usp"/>
    <property type="match status" value="1"/>
</dbReference>
<comment type="similarity">
    <text evidence="1">Belongs to the universal stress protein A family.</text>
</comment>
<gene>
    <name evidence="3" type="ORF">DFP86_11265</name>
</gene>
<evidence type="ECO:0000259" key="2">
    <source>
        <dbReference type="Pfam" id="PF00582"/>
    </source>
</evidence>
<dbReference type="RefSeq" id="WP_133682496.1">
    <property type="nucleotide sequence ID" value="NZ_SNZP01000012.1"/>
</dbReference>
<evidence type="ECO:0000313" key="4">
    <source>
        <dbReference type="Proteomes" id="UP000295611"/>
    </source>
</evidence>
<dbReference type="PANTHER" id="PTHR46268:SF15">
    <property type="entry name" value="UNIVERSAL STRESS PROTEIN HP_0031"/>
    <property type="match status" value="1"/>
</dbReference>
<name>A0A4R7AZJ5_9NEIS</name>
<dbReference type="SUPFAM" id="SSF52402">
    <property type="entry name" value="Adenine nucleotide alpha hydrolases-like"/>
    <property type="match status" value="1"/>
</dbReference>